<dbReference type="AlphaFoldDB" id="A0A4Q2RSG3"/>
<gene>
    <name evidence="2" type="ORF">EUA93_17385</name>
</gene>
<dbReference type="Pfam" id="PF13830">
    <property type="entry name" value="DUF4192"/>
    <property type="match status" value="1"/>
</dbReference>
<dbReference type="InterPro" id="IPR025447">
    <property type="entry name" value="DUF4192"/>
</dbReference>
<organism evidence="2 3">
    <name type="scientific">Nocardioides oleivorans</name>
    <dbReference type="NCBI Taxonomy" id="273676"/>
    <lineage>
        <taxon>Bacteria</taxon>
        <taxon>Bacillati</taxon>
        <taxon>Actinomycetota</taxon>
        <taxon>Actinomycetes</taxon>
        <taxon>Propionibacteriales</taxon>
        <taxon>Nocardioidaceae</taxon>
        <taxon>Nocardioides</taxon>
    </lineage>
</organism>
<comment type="caution">
    <text evidence="2">The sequence shown here is derived from an EMBL/GenBank/DDBJ whole genome shotgun (WGS) entry which is preliminary data.</text>
</comment>
<protein>
    <submittedName>
        <fullName evidence="2">DUF4192 domain-containing protein</fullName>
    </submittedName>
</protein>
<keyword evidence="3" id="KW-1185">Reference proteome</keyword>
<proteinExistence type="predicted"/>
<feature type="region of interest" description="Disordered" evidence="1">
    <location>
        <begin position="34"/>
        <end position="80"/>
    </location>
</feature>
<dbReference type="OrthoDB" id="3264463at2"/>
<reference evidence="2 3" key="1">
    <citation type="submission" date="2019-01" db="EMBL/GenBank/DDBJ databases">
        <title>Novel species of Nocardioides.</title>
        <authorList>
            <person name="Liu Q."/>
            <person name="Xin Y.-H."/>
        </authorList>
    </citation>
    <scope>NUCLEOTIDE SEQUENCE [LARGE SCALE GENOMIC DNA]</scope>
    <source>
        <strain evidence="2 3">CGMCC 4.6882</strain>
    </source>
</reference>
<dbReference type="Proteomes" id="UP000294071">
    <property type="component" value="Unassembled WGS sequence"/>
</dbReference>
<name>A0A4Q2RSG3_9ACTN</name>
<evidence type="ECO:0000256" key="1">
    <source>
        <dbReference type="SAM" id="MobiDB-lite"/>
    </source>
</evidence>
<evidence type="ECO:0000313" key="2">
    <source>
        <dbReference type="EMBL" id="RYB91897.1"/>
    </source>
</evidence>
<sequence length="410" mass="43462">MTGLPRSDGLSRCSTAAKKASRSRCRIDAVVRTDPLNQEAPTTAERPTGARRIVGHFPSTGAAGPPSSTGSSTRRRGTWVGAGSVPVMDDIERTLTSARLSARTPDDLAAFVPLALGFVPERSVVMVSVGAPGPMNARVTLPHDPDDVDDLVEALLRPARLNQVSEVVVLVYDDDTTVADEAAWSIHEEFTAAGIRVHEVLRVHDQHWYAVLPGAPLAAYQGVPFSLDSHRFTAQGVLEGRVTHPSREALRATIATDDRAASLLAPTLDGAAELPAGALCALVRRHLELGTRFSGAELAAVSVSLRTGQLRDEAWVWLGREQARAAVELWSDAVRRLPATHVAGAAAVLGFCAWLAGDGALAWCAVDRCHEVEPTHSLGGLVAQLLDSATSPAQWEVLRPRLTASGDPAA</sequence>
<accession>A0A4Q2RSG3</accession>
<evidence type="ECO:0000313" key="3">
    <source>
        <dbReference type="Proteomes" id="UP000294071"/>
    </source>
</evidence>
<dbReference type="EMBL" id="SDWT01000002">
    <property type="protein sequence ID" value="RYB91897.1"/>
    <property type="molecule type" value="Genomic_DNA"/>
</dbReference>
<feature type="compositionally biased region" description="Low complexity" evidence="1">
    <location>
        <begin position="58"/>
        <end position="72"/>
    </location>
</feature>